<dbReference type="Pfam" id="PF13242">
    <property type="entry name" value="Hydrolase_like"/>
    <property type="match status" value="1"/>
</dbReference>
<dbReference type="OrthoDB" id="10251048at2759"/>
<dbReference type="PhylomeDB" id="B8M6U8"/>
<dbReference type="GO" id="GO:0016787">
    <property type="term" value="F:hydrolase activity"/>
    <property type="evidence" value="ECO:0007669"/>
    <property type="project" value="UniProtKB-KW"/>
</dbReference>
<protein>
    <submittedName>
        <fullName evidence="1">HAD superfamily hydrolase, putative</fullName>
    </submittedName>
</protein>
<dbReference type="EMBL" id="EQ962654">
    <property type="protein sequence ID" value="EED20168.1"/>
    <property type="molecule type" value="Genomic_DNA"/>
</dbReference>
<dbReference type="Gene3D" id="3.40.50.1000">
    <property type="entry name" value="HAD superfamily/HAD-like"/>
    <property type="match status" value="2"/>
</dbReference>
<dbReference type="AlphaFoldDB" id="B8M6U8"/>
<evidence type="ECO:0000313" key="1">
    <source>
        <dbReference type="EMBL" id="EED20168.1"/>
    </source>
</evidence>
<dbReference type="PANTHER" id="PTHR14269">
    <property type="entry name" value="CDP-DIACYLGLYCEROL--GLYCEROL-3-PHOSPHATE 3-PHOSPHATIDYLTRANSFERASE-RELATED"/>
    <property type="match status" value="1"/>
</dbReference>
<dbReference type="eggNOG" id="KOG1618">
    <property type="taxonomic scope" value="Eukaryota"/>
</dbReference>
<dbReference type="SUPFAM" id="SSF56784">
    <property type="entry name" value="HAD-like"/>
    <property type="match status" value="1"/>
</dbReference>
<dbReference type="OMA" id="HDKRMLV"/>
<dbReference type="RefSeq" id="XP_002480602.1">
    <property type="nucleotide sequence ID" value="XM_002480557.1"/>
</dbReference>
<dbReference type="VEuPathDB" id="FungiDB:TSTA_034070"/>
<dbReference type="NCBIfam" id="TIGR01460">
    <property type="entry name" value="HAD-SF-IIA"/>
    <property type="match status" value="1"/>
</dbReference>
<name>B8M6U8_TALSN</name>
<dbReference type="GO" id="GO:0046474">
    <property type="term" value="P:glycerophospholipid biosynthetic process"/>
    <property type="evidence" value="ECO:0007669"/>
    <property type="project" value="TreeGrafter"/>
</dbReference>
<dbReference type="GeneID" id="8097824"/>
<dbReference type="FunFam" id="3.40.50.1000:FF:000069">
    <property type="entry name" value="HAD-superfamily subfamily IIA hydrolase"/>
    <property type="match status" value="1"/>
</dbReference>
<accession>B8M6U8</accession>
<dbReference type="InterPro" id="IPR006353">
    <property type="entry name" value="HAD-SF_hydro_IIA_CECR5"/>
</dbReference>
<dbReference type="STRING" id="441959.B8M6U8"/>
<dbReference type="PANTHER" id="PTHR14269:SF57">
    <property type="entry name" value="SUPERFAMILY HYDROLASE, PUTATIVE (AFU_ORTHOLOGUE AFUA_2G02580)-RELATED"/>
    <property type="match status" value="1"/>
</dbReference>
<dbReference type="FunCoup" id="B8M6U8">
    <property type="interactions" value="265"/>
</dbReference>
<dbReference type="NCBIfam" id="TIGR01456">
    <property type="entry name" value="CECR5"/>
    <property type="match status" value="1"/>
</dbReference>
<organism evidence="1 2">
    <name type="scientific">Talaromyces stipitatus (strain ATCC 10500 / CBS 375.48 / QM 6759 / NRRL 1006)</name>
    <name type="common">Penicillium stipitatum</name>
    <dbReference type="NCBI Taxonomy" id="441959"/>
    <lineage>
        <taxon>Eukaryota</taxon>
        <taxon>Fungi</taxon>
        <taxon>Dikarya</taxon>
        <taxon>Ascomycota</taxon>
        <taxon>Pezizomycotina</taxon>
        <taxon>Eurotiomycetes</taxon>
        <taxon>Eurotiomycetidae</taxon>
        <taxon>Eurotiales</taxon>
        <taxon>Trichocomaceae</taxon>
        <taxon>Talaromyces</taxon>
        <taxon>Talaromyces sect. Talaromyces</taxon>
    </lineage>
</organism>
<dbReference type="InterPro" id="IPR036412">
    <property type="entry name" value="HAD-like_sf"/>
</dbReference>
<keyword evidence="1" id="KW-0378">Hydrolase</keyword>
<dbReference type="InParanoid" id="B8M6U8"/>
<dbReference type="InterPro" id="IPR023214">
    <property type="entry name" value="HAD_sf"/>
</dbReference>
<proteinExistence type="predicted"/>
<evidence type="ECO:0000313" key="2">
    <source>
        <dbReference type="Proteomes" id="UP000001745"/>
    </source>
</evidence>
<sequence length="405" mass="44909">MLLNRLPRSVFFSQFRYNAGLRILVSRPVQYRRDFLTSATEAPDIAFAFDIDGVLLRSSKPIPGASDALRTLQERGIPFILLTNGGGKHETERVAEISEKLNISLDPSVIIQSHSPFAELVNGAFGQEALENKTILVAGGDGDSCRQVAERYGFKSVVTPADIFVAHPGIWPFAKVFKDYYKSFARPLPKPIDPSDPQKSLKIDAMFVFNDPRDWGLDAQIIIDILLSSQGILGTLSDKNGKSNLPNRGYQQDGQPPLYFSNPDLWWAASYHLPRLGQGGFREALEGTWSAVTGGPDYGVELIKTVVGKPYALTYRFAENQLLRNRSKIFDSDSLPPIRNVFMIGDNPESDIRGANSYKSEHGSKWHSILVRTGVYGGGTPSYEPTIIADDVKYAVEWALKSSEY</sequence>
<reference evidence="2" key="1">
    <citation type="journal article" date="2015" name="Genome Announc.">
        <title>Genome sequence of the AIDS-associated pathogen Penicillium marneffei (ATCC18224) and its near taxonomic relative Talaromyces stipitatus (ATCC10500).</title>
        <authorList>
            <person name="Nierman W.C."/>
            <person name="Fedorova-Abrams N.D."/>
            <person name="Andrianopoulos A."/>
        </authorList>
    </citation>
    <scope>NUCLEOTIDE SEQUENCE [LARGE SCALE GENOMIC DNA]</scope>
    <source>
        <strain evidence="2">ATCC 10500 / CBS 375.48 / QM 6759 / NRRL 1006</strain>
    </source>
</reference>
<dbReference type="Pfam" id="PF13344">
    <property type="entry name" value="Hydrolase_6"/>
    <property type="match status" value="1"/>
</dbReference>
<gene>
    <name evidence="1" type="ORF">TSTA_034070</name>
</gene>
<dbReference type="InterPro" id="IPR050324">
    <property type="entry name" value="CDP-alcohol_PTase-I"/>
</dbReference>
<keyword evidence="2" id="KW-1185">Reference proteome</keyword>
<dbReference type="InterPro" id="IPR006357">
    <property type="entry name" value="HAD-SF_hydro_IIA"/>
</dbReference>
<dbReference type="GO" id="GO:0005739">
    <property type="term" value="C:mitochondrion"/>
    <property type="evidence" value="ECO:0007669"/>
    <property type="project" value="TreeGrafter"/>
</dbReference>
<dbReference type="Proteomes" id="UP000001745">
    <property type="component" value="Unassembled WGS sequence"/>
</dbReference>
<dbReference type="HOGENOM" id="CLU_030880_1_0_1"/>